<dbReference type="Pfam" id="PF07690">
    <property type="entry name" value="MFS_1"/>
    <property type="match status" value="1"/>
</dbReference>
<dbReference type="PANTHER" id="PTHR10924:SF4">
    <property type="entry name" value="GH15861P"/>
    <property type="match status" value="1"/>
</dbReference>
<dbReference type="GO" id="GO:0020037">
    <property type="term" value="F:heme binding"/>
    <property type="evidence" value="ECO:0007669"/>
    <property type="project" value="TreeGrafter"/>
</dbReference>
<dbReference type="GO" id="GO:0097037">
    <property type="term" value="P:heme export"/>
    <property type="evidence" value="ECO:0007669"/>
    <property type="project" value="TreeGrafter"/>
</dbReference>
<feature type="transmembrane region" description="Helical" evidence="5">
    <location>
        <begin position="179"/>
        <end position="207"/>
    </location>
</feature>
<dbReference type="AlphaFoldDB" id="A0A177B9S8"/>
<evidence type="ECO:0000256" key="5">
    <source>
        <dbReference type="SAM" id="Phobius"/>
    </source>
</evidence>
<sequence>MTLGTRYESIHSEQEESLISKQTDYRNKSNDEYMLNIKIYHKRWIMLAIFVTYTLANAFQWTHLFIISDSIEKYYEPSLPKNDTFLFMILIESLSVSYMLMYLIFIIPSYIVLEKYGMRTTAIIATVLNCAGAWLKCLAISPDRYYMLLIGQIVAAIAQAFILGLPARLAAVWFGQNELALATSIGVFGNQIGCALGFVLPPMFIIYTSTLHMGLTLMLISTAIFCSLILLLTFAFFQECPKLPPTIAQAKILYDTKMFPSKDSENDTYDNNDINSHEIINHSVNNVSITSILNTFVHLLKKKNFSLLVLTYGMNTGVYYAIATHLNKIILHYFPGDAVNAGRIGLCLIVFGLIGSIVAGIVLDRTQKFKSLISVLIYIMTGVSFIIYTFTLQYQQLWTTFISASVMGFFMTGYLPVGFEFAAEITYPMSEGASSGLLNSSSQMFGIILTFVSAAMINAYGIISSSCMLLIILILGALFTVLIKENLLRKNANMCTENIKSKVNLEFWIFVILLLLTSQNIRIIFLLMLPQFFTRNIRSVLLSIATILLVKYTIFNIQKNAIIFTDSLICHQKLIKELSWTLYTQAHDKENVFSERILNVVQSVKHENSVGSPFEKCENAFKVAYINCQ</sequence>
<dbReference type="InterPro" id="IPR036259">
    <property type="entry name" value="MFS_trans_sf"/>
</dbReference>
<feature type="transmembrane region" description="Helical" evidence="5">
    <location>
        <begin position="44"/>
        <end position="66"/>
    </location>
</feature>
<dbReference type="Proteomes" id="UP000078046">
    <property type="component" value="Unassembled WGS sequence"/>
</dbReference>
<dbReference type="InterPro" id="IPR020846">
    <property type="entry name" value="MFS_dom"/>
</dbReference>
<comment type="caution">
    <text evidence="7">The sequence shown here is derived from an EMBL/GenBank/DDBJ whole genome shotgun (WGS) entry which is preliminary data.</text>
</comment>
<evidence type="ECO:0000256" key="3">
    <source>
        <dbReference type="ARBA" id="ARBA00022989"/>
    </source>
</evidence>
<dbReference type="PROSITE" id="PS50850">
    <property type="entry name" value="MFS"/>
    <property type="match status" value="1"/>
</dbReference>
<evidence type="ECO:0000313" key="7">
    <source>
        <dbReference type="EMBL" id="OAF70996.1"/>
    </source>
</evidence>
<dbReference type="GO" id="GO:0015232">
    <property type="term" value="F:heme transmembrane transporter activity"/>
    <property type="evidence" value="ECO:0007669"/>
    <property type="project" value="TreeGrafter"/>
</dbReference>
<dbReference type="InterPro" id="IPR049680">
    <property type="entry name" value="FLVCR1-2_SLC49-like"/>
</dbReference>
<comment type="subcellular location">
    <subcellularLocation>
        <location evidence="1">Membrane</location>
        <topology evidence="1">Multi-pass membrane protein</topology>
    </subcellularLocation>
</comment>
<dbReference type="Gene3D" id="1.20.1250.20">
    <property type="entry name" value="MFS general substrate transporter like domains"/>
    <property type="match status" value="2"/>
</dbReference>
<gene>
    <name evidence="7" type="ORF">A3Q56_01259</name>
</gene>
<proteinExistence type="predicted"/>
<feature type="transmembrane region" description="Helical" evidence="5">
    <location>
        <begin position="375"/>
        <end position="394"/>
    </location>
</feature>
<feature type="transmembrane region" description="Helical" evidence="5">
    <location>
        <begin position="147"/>
        <end position="167"/>
    </location>
</feature>
<feature type="transmembrane region" description="Helical" evidence="5">
    <location>
        <begin position="444"/>
        <end position="463"/>
    </location>
</feature>
<reference evidence="7 8" key="1">
    <citation type="submission" date="2016-04" db="EMBL/GenBank/DDBJ databases">
        <title>The genome of Intoshia linei affirms orthonectids as highly simplified spiralians.</title>
        <authorList>
            <person name="Mikhailov K.V."/>
            <person name="Slusarev G.S."/>
            <person name="Nikitin M.A."/>
            <person name="Logacheva M.D."/>
            <person name="Penin A."/>
            <person name="Aleoshin V."/>
            <person name="Panchin Y.V."/>
        </authorList>
    </citation>
    <scope>NUCLEOTIDE SEQUENCE [LARGE SCALE GENOMIC DNA]</scope>
    <source>
        <strain evidence="7">Intl2013</strain>
        <tissue evidence="7">Whole animal</tissue>
    </source>
</reference>
<feature type="transmembrane region" description="Helical" evidence="5">
    <location>
        <begin position="305"/>
        <end position="322"/>
    </location>
</feature>
<keyword evidence="4 5" id="KW-0472">Membrane</keyword>
<evidence type="ECO:0000256" key="4">
    <source>
        <dbReference type="ARBA" id="ARBA00023136"/>
    </source>
</evidence>
<protein>
    <submittedName>
        <fullName evidence="7">Calcium-chelate transporter</fullName>
    </submittedName>
</protein>
<feature type="transmembrane region" description="Helical" evidence="5">
    <location>
        <begin position="120"/>
        <end position="141"/>
    </location>
</feature>
<dbReference type="GO" id="GO:0016020">
    <property type="term" value="C:membrane"/>
    <property type="evidence" value="ECO:0007669"/>
    <property type="project" value="UniProtKB-SubCell"/>
</dbReference>
<dbReference type="EMBL" id="LWCA01000090">
    <property type="protein sequence ID" value="OAF70996.1"/>
    <property type="molecule type" value="Genomic_DNA"/>
</dbReference>
<feature type="domain" description="Major facilitator superfamily (MFS) profile" evidence="6">
    <location>
        <begin position="46"/>
        <end position="488"/>
    </location>
</feature>
<feature type="transmembrane region" description="Helical" evidence="5">
    <location>
        <begin position="469"/>
        <end position="487"/>
    </location>
</feature>
<dbReference type="OrthoDB" id="422206at2759"/>
<dbReference type="PANTHER" id="PTHR10924">
    <property type="entry name" value="MAJOR FACILITATOR SUPERFAMILY PROTEIN-RELATED"/>
    <property type="match status" value="1"/>
</dbReference>
<keyword evidence="8" id="KW-1185">Reference proteome</keyword>
<name>A0A177B9S8_9BILA</name>
<organism evidence="7 8">
    <name type="scientific">Intoshia linei</name>
    <dbReference type="NCBI Taxonomy" id="1819745"/>
    <lineage>
        <taxon>Eukaryota</taxon>
        <taxon>Metazoa</taxon>
        <taxon>Spiralia</taxon>
        <taxon>Lophotrochozoa</taxon>
        <taxon>Mesozoa</taxon>
        <taxon>Orthonectida</taxon>
        <taxon>Rhopaluridae</taxon>
        <taxon>Intoshia</taxon>
    </lineage>
</organism>
<evidence type="ECO:0000313" key="8">
    <source>
        <dbReference type="Proteomes" id="UP000078046"/>
    </source>
</evidence>
<evidence type="ECO:0000256" key="2">
    <source>
        <dbReference type="ARBA" id="ARBA00022692"/>
    </source>
</evidence>
<feature type="transmembrane region" description="Helical" evidence="5">
    <location>
        <begin position="342"/>
        <end position="363"/>
    </location>
</feature>
<feature type="transmembrane region" description="Helical" evidence="5">
    <location>
        <begin position="400"/>
        <end position="423"/>
    </location>
</feature>
<accession>A0A177B9S8</accession>
<dbReference type="InterPro" id="IPR011701">
    <property type="entry name" value="MFS"/>
</dbReference>
<evidence type="ECO:0000259" key="6">
    <source>
        <dbReference type="PROSITE" id="PS50850"/>
    </source>
</evidence>
<keyword evidence="2 5" id="KW-0812">Transmembrane</keyword>
<feature type="transmembrane region" description="Helical" evidence="5">
    <location>
        <begin position="213"/>
        <end position="237"/>
    </location>
</feature>
<feature type="transmembrane region" description="Helical" evidence="5">
    <location>
        <begin position="536"/>
        <end position="554"/>
    </location>
</feature>
<dbReference type="SUPFAM" id="SSF103473">
    <property type="entry name" value="MFS general substrate transporter"/>
    <property type="match status" value="1"/>
</dbReference>
<feature type="transmembrane region" description="Helical" evidence="5">
    <location>
        <begin position="507"/>
        <end position="530"/>
    </location>
</feature>
<keyword evidence="3 5" id="KW-1133">Transmembrane helix</keyword>
<evidence type="ECO:0000256" key="1">
    <source>
        <dbReference type="ARBA" id="ARBA00004141"/>
    </source>
</evidence>
<feature type="transmembrane region" description="Helical" evidence="5">
    <location>
        <begin position="86"/>
        <end position="113"/>
    </location>
</feature>